<proteinExistence type="predicted"/>
<sequence length="229" mass="26567">MLHIDKSRSKQPQILALAIQDMRRTPGQTVCYDNLPSYVTVRGRSLSVRDELLKALIEDQRGLCAYCMRRIEPRNAHIEHYIPRHCDWYQGKRTLDELSVDYRNMLAVCKENGTCDATRGNAELTVDPRNQSDIEQIRYNTKAEILSDNTAIDSDCRGLLNLNDGFLVYGRMQTLQGLYRWYQHESRRAGDMKSKCRKRLDELQNGTGHNDPYAGILIYRLERKIRALS</sequence>
<dbReference type="RefSeq" id="WP_169173006.1">
    <property type="nucleotide sequence ID" value="NZ_JAAIII010000007.1"/>
</dbReference>
<name>A0A7Y0ERE5_9BIFI</name>
<comment type="caution">
    <text evidence="1">The sequence shown here is derived from an EMBL/GenBank/DDBJ whole genome shotgun (WGS) entry which is preliminary data.</text>
</comment>
<evidence type="ECO:0008006" key="3">
    <source>
        <dbReference type="Google" id="ProtNLM"/>
    </source>
</evidence>
<protein>
    <recommendedName>
        <fullName evidence="3">TIGR02646 family protein</fullName>
    </recommendedName>
</protein>
<accession>A0A7Y0ERE5</accession>
<evidence type="ECO:0000313" key="2">
    <source>
        <dbReference type="Proteomes" id="UP000532194"/>
    </source>
</evidence>
<gene>
    <name evidence="1" type="ORF">G1C95_2193</name>
</gene>
<reference evidence="1 2" key="1">
    <citation type="submission" date="2020-02" db="EMBL/GenBank/DDBJ databases">
        <title>Characterization of phylogenetic diversity of novel bifidobacterial species isolated in Czech ZOOs.</title>
        <authorList>
            <person name="Lugli G.A."/>
            <person name="Vera N.B."/>
            <person name="Ventura M."/>
        </authorList>
    </citation>
    <scope>NUCLEOTIDE SEQUENCE [LARGE SCALE GENOMIC DNA]</scope>
    <source>
        <strain evidence="1 2">DSM 109957</strain>
    </source>
</reference>
<dbReference type="Gene3D" id="1.10.30.50">
    <property type="match status" value="1"/>
</dbReference>
<dbReference type="Proteomes" id="UP000532194">
    <property type="component" value="Unassembled WGS sequence"/>
</dbReference>
<dbReference type="AlphaFoldDB" id="A0A7Y0ERE5"/>
<evidence type="ECO:0000313" key="1">
    <source>
        <dbReference type="EMBL" id="NMM95005.1"/>
    </source>
</evidence>
<dbReference type="EMBL" id="JAAIII010000007">
    <property type="protein sequence ID" value="NMM95005.1"/>
    <property type="molecule type" value="Genomic_DNA"/>
</dbReference>
<organism evidence="1 2">
    <name type="scientific">Bifidobacterium oedipodis</name>
    <dbReference type="NCBI Taxonomy" id="2675322"/>
    <lineage>
        <taxon>Bacteria</taxon>
        <taxon>Bacillati</taxon>
        <taxon>Actinomycetota</taxon>
        <taxon>Actinomycetes</taxon>
        <taxon>Bifidobacteriales</taxon>
        <taxon>Bifidobacteriaceae</taxon>
        <taxon>Bifidobacterium</taxon>
    </lineage>
</organism>
<keyword evidence="2" id="KW-1185">Reference proteome</keyword>